<keyword evidence="12" id="KW-0808">Transferase</keyword>
<accession>A0ABZ2C389</accession>
<evidence type="ECO:0000256" key="24">
    <source>
        <dbReference type="ARBA" id="ARBA00044770"/>
    </source>
</evidence>
<evidence type="ECO:0000256" key="8">
    <source>
        <dbReference type="ARBA" id="ARBA00022519"/>
    </source>
</evidence>
<evidence type="ECO:0000256" key="6">
    <source>
        <dbReference type="ARBA" id="ARBA00018638"/>
    </source>
</evidence>
<dbReference type="PANTHER" id="PTHR32282">
    <property type="entry name" value="BINDING PROTEIN TRANSPEPTIDASE, PUTATIVE-RELATED"/>
    <property type="match status" value="1"/>
</dbReference>
<dbReference type="InterPro" id="IPR050396">
    <property type="entry name" value="Glycosyltr_51/Transpeptidase"/>
</dbReference>
<dbReference type="EC" id="2.4.99.28" evidence="24"/>
<dbReference type="Gene3D" id="3.40.710.10">
    <property type="entry name" value="DD-peptidase/beta-lactamase superfamily"/>
    <property type="match status" value="2"/>
</dbReference>
<keyword evidence="8" id="KW-0997">Cell inner membrane</keyword>
<dbReference type="Pfam" id="PF00905">
    <property type="entry name" value="Transpeptidase"/>
    <property type="match status" value="1"/>
</dbReference>
<evidence type="ECO:0000313" key="32">
    <source>
        <dbReference type="Proteomes" id="UP001330434"/>
    </source>
</evidence>
<comment type="pathway">
    <text evidence="2">Cell wall biogenesis; peptidoglycan biosynthesis.</text>
</comment>
<evidence type="ECO:0000256" key="14">
    <source>
        <dbReference type="ARBA" id="ARBA00022801"/>
    </source>
</evidence>
<feature type="domain" description="Penicillin-binding protein transpeptidase" evidence="28">
    <location>
        <begin position="437"/>
        <end position="731"/>
    </location>
</feature>
<dbReference type="EMBL" id="CP133270">
    <property type="protein sequence ID" value="WVX66136.1"/>
    <property type="molecule type" value="Genomic_DNA"/>
</dbReference>
<evidence type="ECO:0000256" key="16">
    <source>
        <dbReference type="ARBA" id="ARBA00022968"/>
    </source>
</evidence>
<evidence type="ECO:0000256" key="12">
    <source>
        <dbReference type="ARBA" id="ARBA00022679"/>
    </source>
</evidence>
<evidence type="ECO:0000256" key="22">
    <source>
        <dbReference type="ARBA" id="ARBA00023316"/>
    </source>
</evidence>
<keyword evidence="16" id="KW-0735">Signal-anchor</keyword>
<dbReference type="InterPro" id="IPR012338">
    <property type="entry name" value="Beta-lactam/transpept-like"/>
</dbReference>
<keyword evidence="14" id="KW-0378">Hydrolase</keyword>
<keyword evidence="11" id="KW-0328">Glycosyltransferase</keyword>
<keyword evidence="10" id="KW-0645">Protease</keyword>
<comment type="similarity">
    <text evidence="4">In the N-terminal section; belongs to the glycosyltransferase 51 family.</text>
</comment>
<evidence type="ECO:0000256" key="26">
    <source>
        <dbReference type="SAM" id="MobiDB-lite"/>
    </source>
</evidence>
<dbReference type="RefSeq" id="WP_331256667.1">
    <property type="nucleotide sequence ID" value="NZ_CP133270.1"/>
</dbReference>
<evidence type="ECO:0000256" key="11">
    <source>
        <dbReference type="ARBA" id="ARBA00022676"/>
    </source>
</evidence>
<comment type="catalytic activity">
    <reaction evidence="23">
        <text>Preferential cleavage: (Ac)2-L-Lys-D-Ala-|-D-Ala. Also transpeptidation of peptidyl-alanyl moieties that are N-acyl substituents of D-alanine.</text>
        <dbReference type="EC" id="3.4.16.4"/>
    </reaction>
</comment>
<evidence type="ECO:0000256" key="9">
    <source>
        <dbReference type="ARBA" id="ARBA00022645"/>
    </source>
</evidence>
<keyword evidence="32" id="KW-1185">Reference proteome</keyword>
<dbReference type="NCBIfam" id="TIGR02074">
    <property type="entry name" value="PBP_1a_fam"/>
    <property type="match status" value="1"/>
</dbReference>
<evidence type="ECO:0000256" key="5">
    <source>
        <dbReference type="ARBA" id="ARBA00012448"/>
    </source>
</evidence>
<evidence type="ECO:0000256" key="1">
    <source>
        <dbReference type="ARBA" id="ARBA00004249"/>
    </source>
</evidence>
<evidence type="ECO:0000256" key="21">
    <source>
        <dbReference type="ARBA" id="ARBA00023268"/>
    </source>
</evidence>
<keyword evidence="22" id="KW-0961">Cell wall biogenesis/degradation</keyword>
<reference evidence="31 32" key="1">
    <citation type="journal article" date="2024" name="Environ. Microbiol.">
        <title>Novel evolutionary insights on the interactions of the Holosporales (Alphaproteobacteria) with eukaryotic hosts from comparative genomics.</title>
        <authorList>
            <person name="Giovannini M."/>
            <person name="Petroni G."/>
            <person name="Castelli M."/>
        </authorList>
    </citation>
    <scope>NUCLEOTIDE SEQUENCE [LARGE SCALE GENOMIC DNA]</scope>
    <source>
        <strain evidence="31 32">US_Bl 15I1</strain>
    </source>
</reference>
<evidence type="ECO:0000256" key="2">
    <source>
        <dbReference type="ARBA" id="ARBA00004752"/>
    </source>
</evidence>
<keyword evidence="19 27" id="KW-0472">Membrane</keyword>
<keyword evidence="7" id="KW-1003">Cell membrane</keyword>
<dbReference type="Gene3D" id="1.10.3810.10">
    <property type="entry name" value="Biosynthetic peptidoglycan transglycosylase-like"/>
    <property type="match status" value="1"/>
</dbReference>
<feature type="transmembrane region" description="Helical" evidence="27">
    <location>
        <begin position="7"/>
        <end position="30"/>
    </location>
</feature>
<keyword evidence="21" id="KW-0511">Multifunctional enzyme</keyword>
<evidence type="ECO:0000259" key="28">
    <source>
        <dbReference type="Pfam" id="PF00905"/>
    </source>
</evidence>
<keyword evidence="18 27" id="KW-1133">Transmembrane helix</keyword>
<feature type="region of interest" description="Disordered" evidence="26">
    <location>
        <begin position="800"/>
        <end position="829"/>
    </location>
</feature>
<dbReference type="SUPFAM" id="SSF53955">
    <property type="entry name" value="Lysozyme-like"/>
    <property type="match status" value="1"/>
</dbReference>
<organism evidence="31 32">
    <name type="scientific">Candidatus Bealeia paramacronuclearis</name>
    <dbReference type="NCBI Taxonomy" id="1921001"/>
    <lineage>
        <taxon>Bacteria</taxon>
        <taxon>Pseudomonadati</taxon>
        <taxon>Pseudomonadota</taxon>
        <taxon>Alphaproteobacteria</taxon>
        <taxon>Holosporales</taxon>
        <taxon>Holosporaceae</taxon>
        <taxon>Candidatus Bealeia</taxon>
    </lineage>
</organism>
<feature type="domain" description="Penicillin-binding protein OB-like" evidence="30">
    <location>
        <begin position="324"/>
        <end position="435"/>
    </location>
</feature>
<evidence type="ECO:0000256" key="10">
    <source>
        <dbReference type="ARBA" id="ARBA00022670"/>
    </source>
</evidence>
<evidence type="ECO:0000256" key="13">
    <source>
        <dbReference type="ARBA" id="ARBA00022692"/>
    </source>
</evidence>
<evidence type="ECO:0000256" key="25">
    <source>
        <dbReference type="ARBA" id="ARBA00049902"/>
    </source>
</evidence>
<dbReference type="InterPro" id="IPR001460">
    <property type="entry name" value="PCN-bd_Tpept"/>
</dbReference>
<evidence type="ECO:0000256" key="18">
    <source>
        <dbReference type="ARBA" id="ARBA00022989"/>
    </source>
</evidence>
<evidence type="ECO:0000256" key="3">
    <source>
        <dbReference type="ARBA" id="ARBA00007090"/>
    </source>
</evidence>
<evidence type="ECO:0000256" key="4">
    <source>
        <dbReference type="ARBA" id="ARBA00007739"/>
    </source>
</evidence>
<name>A0ABZ2C389_9PROT</name>
<dbReference type="InterPro" id="IPR001264">
    <property type="entry name" value="Glyco_trans_51"/>
</dbReference>
<dbReference type="InterPro" id="IPR031376">
    <property type="entry name" value="PCB_OB"/>
</dbReference>
<dbReference type="EC" id="3.4.16.4" evidence="5"/>
<dbReference type="Pfam" id="PF00912">
    <property type="entry name" value="Transgly"/>
    <property type="match status" value="1"/>
</dbReference>
<comment type="subcellular location">
    <subcellularLocation>
        <location evidence="1">Cell inner membrane</location>
        <topology evidence="1">Single-pass type II membrane protein</topology>
    </subcellularLocation>
</comment>
<keyword evidence="13 27" id="KW-0812">Transmembrane</keyword>
<evidence type="ECO:0000256" key="7">
    <source>
        <dbReference type="ARBA" id="ARBA00022475"/>
    </source>
</evidence>
<evidence type="ECO:0000259" key="29">
    <source>
        <dbReference type="Pfam" id="PF00912"/>
    </source>
</evidence>
<evidence type="ECO:0000256" key="27">
    <source>
        <dbReference type="SAM" id="Phobius"/>
    </source>
</evidence>
<dbReference type="Pfam" id="PF17092">
    <property type="entry name" value="PCB_OB"/>
    <property type="match status" value="1"/>
</dbReference>
<dbReference type="SUPFAM" id="SSF56601">
    <property type="entry name" value="beta-lactamase/transpeptidase-like"/>
    <property type="match status" value="1"/>
</dbReference>
<keyword evidence="17" id="KW-0573">Peptidoglycan synthesis</keyword>
<evidence type="ECO:0000256" key="20">
    <source>
        <dbReference type="ARBA" id="ARBA00023251"/>
    </source>
</evidence>
<keyword evidence="20" id="KW-0046">Antibiotic resistance</keyword>
<dbReference type="InterPro" id="IPR036950">
    <property type="entry name" value="PBP_transglycosylase"/>
</dbReference>
<comment type="similarity">
    <text evidence="3">In the C-terminal section; belongs to the transpeptidase family.</text>
</comment>
<keyword evidence="9" id="KW-0121">Carboxypeptidase</keyword>
<dbReference type="Proteomes" id="UP001330434">
    <property type="component" value="Chromosome"/>
</dbReference>
<proteinExistence type="inferred from homology"/>
<protein>
    <recommendedName>
        <fullName evidence="6">Penicillin-binding protein 1A</fullName>
        <ecNumber evidence="24">2.4.99.28</ecNumber>
        <ecNumber evidence="5">3.4.16.4</ecNumber>
    </recommendedName>
</protein>
<evidence type="ECO:0000256" key="15">
    <source>
        <dbReference type="ARBA" id="ARBA00022960"/>
    </source>
</evidence>
<dbReference type="PANTHER" id="PTHR32282:SF27">
    <property type="entry name" value="PENICILLIN-BINDING PROTEIN 1A"/>
    <property type="match status" value="1"/>
</dbReference>
<evidence type="ECO:0000256" key="17">
    <source>
        <dbReference type="ARBA" id="ARBA00022984"/>
    </source>
</evidence>
<feature type="domain" description="Glycosyl transferase family 51" evidence="29">
    <location>
        <begin position="56"/>
        <end position="236"/>
    </location>
</feature>
<comment type="catalytic activity">
    <reaction evidence="25">
        <text>[GlcNAc-(1-&gt;4)-Mur2Ac(oyl-L-Ala-gamma-D-Glu-L-Lys-D-Ala-D-Ala)](n)-di-trans,octa-cis-undecaprenyl diphosphate + beta-D-GlcNAc-(1-&gt;4)-Mur2Ac(oyl-L-Ala-gamma-D-Glu-L-Lys-D-Ala-D-Ala)-di-trans,octa-cis-undecaprenyl diphosphate = [GlcNAc-(1-&gt;4)-Mur2Ac(oyl-L-Ala-gamma-D-Glu-L-Lys-D-Ala-D-Ala)](n+1)-di-trans,octa-cis-undecaprenyl diphosphate + di-trans,octa-cis-undecaprenyl diphosphate + H(+)</text>
        <dbReference type="Rhea" id="RHEA:23708"/>
        <dbReference type="Rhea" id="RHEA-COMP:9602"/>
        <dbReference type="Rhea" id="RHEA-COMP:9603"/>
        <dbReference type="ChEBI" id="CHEBI:15378"/>
        <dbReference type="ChEBI" id="CHEBI:58405"/>
        <dbReference type="ChEBI" id="CHEBI:60033"/>
        <dbReference type="ChEBI" id="CHEBI:78435"/>
        <dbReference type="EC" id="2.4.99.28"/>
    </reaction>
</comment>
<keyword evidence="15" id="KW-0133">Cell shape</keyword>
<evidence type="ECO:0000256" key="23">
    <source>
        <dbReference type="ARBA" id="ARBA00034000"/>
    </source>
</evidence>
<evidence type="ECO:0000256" key="19">
    <source>
        <dbReference type="ARBA" id="ARBA00023136"/>
    </source>
</evidence>
<evidence type="ECO:0000259" key="30">
    <source>
        <dbReference type="Pfam" id="PF17092"/>
    </source>
</evidence>
<evidence type="ECO:0000313" key="31">
    <source>
        <dbReference type="EMBL" id="WVX66136.1"/>
    </source>
</evidence>
<gene>
    <name evidence="31" type="ORF">Bealeia1_00309</name>
</gene>
<sequence length="829" mass="90862">MLRFLGWLFTLIIMGAVAAGAIIFCALYYYGNGLPDYEQLAQYEPPVVSRLYATDGRLFAEYATQKRVFVPITSIPDRVIKTFLAAEDKNFYEHNGLDFTGIIRAAVINLVNIGSNKRPMGASTITQQVAKNLLLSSISTHASYERKIKEAILAFRIEKALSKDRILEIYLNEIFLGNSSYGVAAAALNYFNKSLEELTPAEAAFLAGLPKAPSRYSPKTNYAAAKARRDWVISRMVEEKVITTEEGKEALEEPITLRQSDPAHVVHADYFAEEVRRNLVTQYGEASLYEGGLTVRTTLDPKLQKIADQALRQGLISYDQRHGFRGPVGHLDLLDTNPENWMPKLASFIDPAGISPWQTALVLELKPTEASIGLKDGSVGKIPLANLKWARKHIPPNQVGPEIKSPKDVLQIGDIILVSLSGQAGDYKLEQVPKVSGALIALDPHSGRVLAMSGGFSFSESQFNRATQALRQPGSAIKTFVYLAAMERGFSPATIVSDSPIAISLGRGLGMYTPKNVTDHHYGPVPLRIGLQKSLNMMTIRLVHEYIGMKPVKDIIEKFGVIDNVPIQLAIALGAGETTVLKLANAYAILANGGRQVKASLIDRIQDRHGKTLYQADQRLCPNCKDQKWMGQESPLLVDTGETLADPRSIYQITSMLEGAVRAGSAQRAKEIGKILAVKTGTTNEERDAWSVGYTPNLVAAVFVGFDNPQPLGDKEGGARVALPIFVDFMKHALEGIPSIPFKMPAGMKIVRLNEMTGQPAQPGDKSVIFEALKNQNFEERQTSPEGTITSEPLEFQEEASYNHVESLRPSLPTPQPVQPDFSGTGGLY</sequence>
<dbReference type="InterPro" id="IPR023346">
    <property type="entry name" value="Lysozyme-like_dom_sf"/>
</dbReference>